<dbReference type="AlphaFoldDB" id="A0A5E6X546"/>
<dbReference type="EMBL" id="CABVGY010000038">
    <property type="protein sequence ID" value="VVN36418.1"/>
    <property type="molecule type" value="Genomic_DNA"/>
</dbReference>
<name>A0A5E6X546_PSEFL</name>
<proteinExistence type="predicted"/>
<organism evidence="1 2">
    <name type="scientific">Pseudomonas fluorescens</name>
    <dbReference type="NCBI Taxonomy" id="294"/>
    <lineage>
        <taxon>Bacteria</taxon>
        <taxon>Pseudomonadati</taxon>
        <taxon>Pseudomonadota</taxon>
        <taxon>Gammaproteobacteria</taxon>
        <taxon>Pseudomonadales</taxon>
        <taxon>Pseudomonadaceae</taxon>
        <taxon>Pseudomonas</taxon>
    </lineage>
</organism>
<gene>
    <name evidence="1" type="ORF">PS659_05173</name>
</gene>
<evidence type="ECO:0000313" key="2">
    <source>
        <dbReference type="Proteomes" id="UP000326729"/>
    </source>
</evidence>
<reference evidence="1 2" key="1">
    <citation type="submission" date="2019-09" db="EMBL/GenBank/DDBJ databases">
        <authorList>
            <person name="Chandra G."/>
            <person name="Truman W A."/>
        </authorList>
    </citation>
    <scope>NUCLEOTIDE SEQUENCE [LARGE SCALE GENOMIC DNA]</scope>
    <source>
        <strain evidence="1">PS659</strain>
    </source>
</reference>
<evidence type="ECO:0000313" key="1">
    <source>
        <dbReference type="EMBL" id="VVN36418.1"/>
    </source>
</evidence>
<accession>A0A5E6X546</accession>
<sequence>MDVNDDAFFLNERVVLGFFASGLAPTEGELI</sequence>
<protein>
    <submittedName>
        <fullName evidence="1">Uncharacterized protein</fullName>
    </submittedName>
</protein>
<dbReference type="Proteomes" id="UP000326729">
    <property type="component" value="Unassembled WGS sequence"/>
</dbReference>